<comment type="caution">
    <text evidence="10">The sequence shown here is derived from an EMBL/GenBank/DDBJ whole genome shotgun (WGS) entry which is preliminary data.</text>
</comment>
<keyword evidence="5 9" id="KW-0630">Potassium</keyword>
<dbReference type="PANTHER" id="PTHR30607">
    <property type="entry name" value="POTASSIUM-TRANSPORTING ATPASE A CHAIN"/>
    <property type="match status" value="1"/>
</dbReference>
<evidence type="ECO:0000256" key="1">
    <source>
        <dbReference type="ARBA" id="ARBA00022448"/>
    </source>
</evidence>
<feature type="transmembrane region" description="Helical" evidence="9">
    <location>
        <begin position="279"/>
        <end position="299"/>
    </location>
</feature>
<protein>
    <recommendedName>
        <fullName evidence="9">Potassium-transporting ATPase potassium-binding subunit</fullName>
    </recommendedName>
    <alternativeName>
        <fullName evidence="9">ATP phosphohydrolase [potassium-transporting] A chain</fullName>
    </alternativeName>
    <alternativeName>
        <fullName evidence="9">Potassium-binding and translocating subunit A</fullName>
    </alternativeName>
    <alternativeName>
        <fullName evidence="9">Potassium-translocating ATPase A chain</fullName>
    </alternativeName>
</protein>
<sequence>MAAWMLVAQLATIALVLAVLYRPLGDYLAAVYQSPRHLAVERGFYRVIGVRADAEQSQPAYVRSVLAFSLVGILAVYALQRVQQVLPYSLGLPPTSEHLAFNTAISFVTNTNWQSYSPDVTLGYAVQLTGLAVQNFLSAAVGLAVAIALFRGFAYRNSGTIGNFWVDLTRGTLRVLLPFSALVAIVLVAGGVIQNFAGFQDVTTITGATQTLPGGPVASQEAIKILGTNGGGFFNANSAHPFENPTPWTSMVQIILMLAIPFALPRTFGRIVGDNRQGYAVAAVMGILYVVSVSLMTWAESVGAGTAPQLAGGAMEGKETRFGIVGSTIFGTTSTITSTGAVNSMHDSYTSLGGGMALVNMMLGEVAPGGVGAGMYGLLVVAVIAVFIAGLMVGRTPEYLGKKIGAREIKLASLYILTTPTLVLVGTALSFAIPGVREDVESTSIWNPGIHGFSEVLYAFTSAANNNGSAFAGLTANTPWLNTALGVAMLLGRFLPIVFVLALAGSLAAQDALPSTSGTLPTHRPQFVGLLIGTIVIVSALTYFPVLALGPLAEGLN</sequence>
<evidence type="ECO:0000256" key="7">
    <source>
        <dbReference type="ARBA" id="ARBA00023065"/>
    </source>
</evidence>
<feature type="transmembrane region" description="Helical" evidence="9">
    <location>
        <begin position="60"/>
        <end position="79"/>
    </location>
</feature>
<evidence type="ECO:0000256" key="8">
    <source>
        <dbReference type="ARBA" id="ARBA00023136"/>
    </source>
</evidence>
<comment type="subunit">
    <text evidence="9">The system is composed of three essential subunits: KdpA, KdpB and KdpC.</text>
</comment>
<feature type="transmembrane region" description="Helical" evidence="9">
    <location>
        <begin position="248"/>
        <end position="267"/>
    </location>
</feature>
<keyword evidence="1 9" id="KW-0813">Transport</keyword>
<evidence type="ECO:0000256" key="6">
    <source>
        <dbReference type="ARBA" id="ARBA00022989"/>
    </source>
</evidence>
<dbReference type="Proteomes" id="UP001160142">
    <property type="component" value="Unassembled WGS sequence"/>
</dbReference>
<gene>
    <name evidence="9" type="primary">kdpA</name>
    <name evidence="10" type="ORF">M2152_002336</name>
</gene>
<evidence type="ECO:0000256" key="3">
    <source>
        <dbReference type="ARBA" id="ARBA00022538"/>
    </source>
</evidence>
<evidence type="ECO:0000256" key="4">
    <source>
        <dbReference type="ARBA" id="ARBA00022692"/>
    </source>
</evidence>
<feature type="transmembrane region" description="Helical" evidence="9">
    <location>
        <begin position="527"/>
        <end position="548"/>
    </location>
</feature>
<evidence type="ECO:0000256" key="5">
    <source>
        <dbReference type="ARBA" id="ARBA00022958"/>
    </source>
</evidence>
<dbReference type="InterPro" id="IPR004623">
    <property type="entry name" value="KdpA"/>
</dbReference>
<keyword evidence="4 9" id="KW-0812">Transmembrane</keyword>
<accession>A0ABT6KSJ6</accession>
<keyword evidence="3 9" id="KW-0633">Potassium transport</keyword>
<comment type="subcellular location">
    <subcellularLocation>
        <location evidence="9">Cell membrane</location>
        <topology evidence="9">Multi-pass membrane protein</topology>
    </subcellularLocation>
</comment>
<reference evidence="10 11" key="1">
    <citation type="submission" date="2023-04" db="EMBL/GenBank/DDBJ databases">
        <title>Genome Encyclopedia of Bacteria and Archaea VI: Functional Genomics of Type Strains.</title>
        <authorList>
            <person name="Whitman W."/>
        </authorList>
    </citation>
    <scope>NUCLEOTIDE SEQUENCE [LARGE SCALE GENOMIC DNA]</scope>
    <source>
        <strain evidence="10 11">SG_E_30_P1</strain>
    </source>
</reference>
<dbReference type="NCBIfam" id="TIGR00680">
    <property type="entry name" value="kdpA"/>
    <property type="match status" value="1"/>
</dbReference>
<comment type="caution">
    <text evidence="9">Lacks conserved residue(s) required for the propagation of feature annotation.</text>
</comment>
<feature type="transmembrane region" description="Helical" evidence="9">
    <location>
        <begin position="175"/>
        <end position="193"/>
    </location>
</feature>
<dbReference type="EMBL" id="JARXVQ010000001">
    <property type="protein sequence ID" value="MDH6182154.1"/>
    <property type="molecule type" value="Genomic_DNA"/>
</dbReference>
<evidence type="ECO:0000313" key="11">
    <source>
        <dbReference type="Proteomes" id="UP001160142"/>
    </source>
</evidence>
<feature type="transmembrane region" description="Helical" evidence="9">
    <location>
        <begin position="373"/>
        <end position="393"/>
    </location>
</feature>
<evidence type="ECO:0000256" key="9">
    <source>
        <dbReference type="HAMAP-Rule" id="MF_00275"/>
    </source>
</evidence>
<comment type="function">
    <text evidence="9">Part of the high-affinity ATP-driven potassium transport (or Kdp) system, which catalyzes the hydrolysis of ATP coupled with the electrogenic transport of potassium into the cytoplasm. This subunit binds the extracellular potassium ions and delivers the ions to the membrane domain of KdpB through an intramembrane tunnel.</text>
</comment>
<dbReference type="HAMAP" id="MF_00275">
    <property type="entry name" value="KdpA"/>
    <property type="match status" value="1"/>
</dbReference>
<keyword evidence="6 9" id="KW-1133">Transmembrane helix</keyword>
<dbReference type="PANTHER" id="PTHR30607:SF2">
    <property type="entry name" value="POTASSIUM-TRANSPORTING ATPASE POTASSIUM-BINDING SUBUNIT"/>
    <property type="match status" value="1"/>
</dbReference>
<feature type="transmembrane region" description="Helical" evidence="9">
    <location>
        <begin position="414"/>
        <end position="433"/>
    </location>
</feature>
<feature type="transmembrane region" description="Helical" evidence="9">
    <location>
        <begin position="136"/>
        <end position="154"/>
    </location>
</feature>
<evidence type="ECO:0000313" key="10">
    <source>
        <dbReference type="EMBL" id="MDH6182154.1"/>
    </source>
</evidence>
<evidence type="ECO:0000256" key="2">
    <source>
        <dbReference type="ARBA" id="ARBA00022475"/>
    </source>
</evidence>
<keyword evidence="8 9" id="KW-0472">Membrane</keyword>
<name>A0ABT6KSJ6_9MICO</name>
<comment type="similarity">
    <text evidence="9">Belongs to the KdpA family.</text>
</comment>
<feature type="transmembrane region" description="Helical" evidence="9">
    <location>
        <begin position="484"/>
        <end position="507"/>
    </location>
</feature>
<dbReference type="Pfam" id="PF03814">
    <property type="entry name" value="KdpA"/>
    <property type="match status" value="1"/>
</dbReference>
<organism evidence="10 11">
    <name type="scientific">Antiquaquibacter oligotrophicus</name>
    <dbReference type="NCBI Taxonomy" id="2880260"/>
    <lineage>
        <taxon>Bacteria</taxon>
        <taxon>Bacillati</taxon>
        <taxon>Actinomycetota</taxon>
        <taxon>Actinomycetes</taxon>
        <taxon>Micrococcales</taxon>
        <taxon>Microbacteriaceae</taxon>
        <taxon>Antiquaquibacter</taxon>
    </lineage>
</organism>
<keyword evidence="11" id="KW-1185">Reference proteome</keyword>
<keyword evidence="2 9" id="KW-1003">Cell membrane</keyword>
<proteinExistence type="inferred from homology"/>
<dbReference type="RefSeq" id="WP_322134442.1">
    <property type="nucleotide sequence ID" value="NZ_CP085036.1"/>
</dbReference>
<keyword evidence="7 9" id="KW-0406">Ion transport</keyword>
<dbReference type="PIRSF" id="PIRSF001294">
    <property type="entry name" value="K_ATPaseA"/>
    <property type="match status" value="1"/>
</dbReference>